<dbReference type="PANTHER" id="PTHR30435:SF2">
    <property type="entry name" value="FLAGELLAR BASAL-BODY ROD PROTEIN FLGC"/>
    <property type="match status" value="1"/>
</dbReference>
<dbReference type="PANTHER" id="PTHR30435">
    <property type="entry name" value="FLAGELLAR PROTEIN"/>
    <property type="match status" value="1"/>
</dbReference>
<proteinExistence type="inferred from homology"/>
<dbReference type="InterPro" id="IPR001444">
    <property type="entry name" value="Flag_bb_rod_N"/>
</dbReference>
<evidence type="ECO:0000256" key="5">
    <source>
        <dbReference type="ARBA" id="ARBA00025933"/>
    </source>
</evidence>
<gene>
    <name evidence="9" type="primary">flgC</name>
    <name evidence="9" type="ORF">H0921_01560</name>
</gene>
<dbReference type="Proteomes" id="UP000542342">
    <property type="component" value="Unassembled WGS sequence"/>
</dbReference>
<evidence type="ECO:0000256" key="6">
    <source>
        <dbReference type="RuleBase" id="RU362062"/>
    </source>
</evidence>
<comment type="caution">
    <text evidence="9">The sequence shown here is derived from an EMBL/GenBank/DDBJ whole genome shotgun (WGS) entry which is preliminary data.</text>
</comment>
<sequence length="139" mass="15347">MFQASSISASGMAAERFRMEVIANNIANAQTTRSSRGGPYRRLDVVFEEVLRRPQRAGEAPALGGVRAAELVEDPTEPIRLYMPGHPDADENGYVAFPNVQLPIEMVNLITAARAYEANFRTAQVFRQLNELALTLLRG</sequence>
<dbReference type="Pfam" id="PF00460">
    <property type="entry name" value="Flg_bb_rod"/>
    <property type="match status" value="1"/>
</dbReference>
<name>A0A7V9AAF3_9BACT</name>
<evidence type="ECO:0000256" key="4">
    <source>
        <dbReference type="ARBA" id="ARBA00023143"/>
    </source>
</evidence>
<dbReference type="AlphaFoldDB" id="A0A7V9AAF3"/>
<dbReference type="InterPro" id="IPR010930">
    <property type="entry name" value="Flg_bb/hook_C_dom"/>
</dbReference>
<evidence type="ECO:0000259" key="7">
    <source>
        <dbReference type="Pfam" id="PF00460"/>
    </source>
</evidence>
<feature type="domain" description="Flagellar basal body rod protein N-terminal" evidence="7">
    <location>
        <begin position="8"/>
        <end position="32"/>
    </location>
</feature>
<evidence type="ECO:0000259" key="8">
    <source>
        <dbReference type="Pfam" id="PF06429"/>
    </source>
</evidence>
<evidence type="ECO:0000313" key="10">
    <source>
        <dbReference type="Proteomes" id="UP000542342"/>
    </source>
</evidence>
<dbReference type="GO" id="GO:0071978">
    <property type="term" value="P:bacterial-type flagellum-dependent swarming motility"/>
    <property type="evidence" value="ECO:0007669"/>
    <property type="project" value="TreeGrafter"/>
</dbReference>
<keyword evidence="9" id="KW-0282">Flagellum</keyword>
<evidence type="ECO:0000256" key="2">
    <source>
        <dbReference type="ARBA" id="ARBA00009677"/>
    </source>
</evidence>
<feature type="domain" description="Flagellar basal-body/hook protein C-terminal" evidence="8">
    <location>
        <begin position="92"/>
        <end position="133"/>
    </location>
</feature>
<dbReference type="InterPro" id="IPR006299">
    <property type="entry name" value="FlgC"/>
</dbReference>
<keyword evidence="4 6" id="KW-0975">Bacterial flagellum</keyword>
<evidence type="ECO:0000313" key="9">
    <source>
        <dbReference type="EMBL" id="MBA2224844.1"/>
    </source>
</evidence>
<keyword evidence="10" id="KW-1185">Reference proteome</keyword>
<comment type="subunit">
    <text evidence="5 6">The basal body constitutes a major portion of the flagellar organelle and consists of four rings (L,P,S, and M) mounted on a central rod. The rod consists of about 26 subunits of FlgG in the distal portion, and FlgB, FlgC and FlgF are thought to build up the proximal portion of the rod with about 6 subunits each.</text>
</comment>
<keyword evidence="9" id="KW-0969">Cilium</keyword>
<dbReference type="Pfam" id="PF06429">
    <property type="entry name" value="Flg_bbr_C"/>
    <property type="match status" value="1"/>
</dbReference>
<protein>
    <recommendedName>
        <fullName evidence="3 6">Flagellar basal-body rod protein FlgC</fullName>
    </recommendedName>
</protein>
<reference evidence="9 10" key="1">
    <citation type="submission" date="2020-07" db="EMBL/GenBank/DDBJ databases">
        <title>Thermogemmata thermophila gen. nov., sp. nov., a novel moderate thermophilic planctomycete from a Kamchatka hot spring.</title>
        <authorList>
            <person name="Elcheninov A.G."/>
            <person name="Podosokorskaya O.A."/>
            <person name="Kovaleva O.L."/>
            <person name="Novikov A."/>
            <person name="Bonch-Osmolovskaya E.A."/>
            <person name="Toshchakov S.V."/>
            <person name="Kublanov I.V."/>
        </authorList>
    </citation>
    <scope>NUCLEOTIDE SEQUENCE [LARGE SCALE GENOMIC DNA]</scope>
    <source>
        <strain evidence="9 10">2918</strain>
    </source>
</reference>
<evidence type="ECO:0000256" key="1">
    <source>
        <dbReference type="ARBA" id="ARBA00004117"/>
    </source>
</evidence>
<dbReference type="GO" id="GO:0030694">
    <property type="term" value="C:bacterial-type flagellum basal body, rod"/>
    <property type="evidence" value="ECO:0007669"/>
    <property type="project" value="UniProtKB-UniRule"/>
</dbReference>
<comment type="similarity">
    <text evidence="2">Belongs to the flagella basal body rod proteins family.</text>
</comment>
<dbReference type="NCBIfam" id="TIGR01395">
    <property type="entry name" value="FlgC"/>
    <property type="match status" value="1"/>
</dbReference>
<dbReference type="EMBL" id="JACEFB010000001">
    <property type="protein sequence ID" value="MBA2224844.1"/>
    <property type="molecule type" value="Genomic_DNA"/>
</dbReference>
<accession>A0A7V9AAF3</accession>
<keyword evidence="9" id="KW-0966">Cell projection</keyword>
<evidence type="ECO:0000256" key="3">
    <source>
        <dbReference type="ARBA" id="ARBA00017941"/>
    </source>
</evidence>
<comment type="subcellular location">
    <subcellularLocation>
        <location evidence="1 6">Bacterial flagellum basal body</location>
    </subcellularLocation>
</comment>
<organism evidence="9 10">
    <name type="scientific">Thermogemmata fonticola</name>
    <dbReference type="NCBI Taxonomy" id="2755323"/>
    <lineage>
        <taxon>Bacteria</taxon>
        <taxon>Pseudomonadati</taxon>
        <taxon>Planctomycetota</taxon>
        <taxon>Planctomycetia</taxon>
        <taxon>Gemmatales</taxon>
        <taxon>Gemmataceae</taxon>
        <taxon>Thermogemmata</taxon>
    </lineage>
</organism>